<evidence type="ECO:0000313" key="2">
    <source>
        <dbReference type="Proteomes" id="UP000649259"/>
    </source>
</evidence>
<reference evidence="2" key="1">
    <citation type="submission" date="2023-07" db="EMBL/GenBank/DDBJ databases">
        <title>Whole genome shotgun sequence of Streptomyces cacaoi subsp. asoensis NBRC 13813.</title>
        <authorList>
            <person name="Komaki H."/>
            <person name="Tamura T."/>
        </authorList>
    </citation>
    <scope>NUCLEOTIDE SEQUENCE [LARGE SCALE GENOMIC DNA]</scope>
    <source>
        <strain evidence="2">NBRC 13813</strain>
    </source>
</reference>
<organism evidence="1 2">
    <name type="scientific">Streptomyces asoensis</name>
    <dbReference type="NCBI Taxonomy" id="249586"/>
    <lineage>
        <taxon>Bacteria</taxon>
        <taxon>Bacillati</taxon>
        <taxon>Actinomycetota</taxon>
        <taxon>Actinomycetes</taxon>
        <taxon>Kitasatosporales</taxon>
        <taxon>Streptomycetaceae</taxon>
        <taxon>Streptomyces</taxon>
    </lineage>
</organism>
<proteinExistence type="predicted"/>
<dbReference type="Proteomes" id="UP000649259">
    <property type="component" value="Unassembled WGS sequence"/>
</dbReference>
<protein>
    <submittedName>
        <fullName evidence="1">Uncharacterized protein</fullName>
    </submittedName>
</protein>
<dbReference type="EMBL" id="BNEB01000005">
    <property type="protein sequence ID" value="GHI64471.1"/>
    <property type="molecule type" value="Genomic_DNA"/>
</dbReference>
<evidence type="ECO:0000313" key="1">
    <source>
        <dbReference type="EMBL" id="GHI64471.1"/>
    </source>
</evidence>
<accession>A0ABQ3S8L8</accession>
<name>A0ABQ3S8L8_9ACTN</name>
<comment type="caution">
    <text evidence="1">The sequence shown here is derived from an EMBL/GenBank/DDBJ whole genome shotgun (WGS) entry which is preliminary data.</text>
</comment>
<sequence length="81" mass="8078">MAVLLAKRPARRTALAGYLAKQPLAGPALPGTGAAFALTVLLAARRRLGSAGSRGAAGAGACFEAGIRRPDQGATPTLQPL</sequence>
<gene>
    <name evidence="1" type="ORF">Saso_61210</name>
</gene>
<keyword evidence="2" id="KW-1185">Reference proteome</keyword>